<evidence type="ECO:0000313" key="1">
    <source>
        <dbReference type="EMBL" id="KAJ0215334.1"/>
    </source>
</evidence>
<keyword evidence="2" id="KW-1185">Reference proteome</keyword>
<evidence type="ECO:0000313" key="2">
    <source>
        <dbReference type="Proteomes" id="UP000235145"/>
    </source>
</evidence>
<organism evidence="1 2">
    <name type="scientific">Lactuca sativa</name>
    <name type="common">Garden lettuce</name>
    <dbReference type="NCBI Taxonomy" id="4236"/>
    <lineage>
        <taxon>Eukaryota</taxon>
        <taxon>Viridiplantae</taxon>
        <taxon>Streptophyta</taxon>
        <taxon>Embryophyta</taxon>
        <taxon>Tracheophyta</taxon>
        <taxon>Spermatophyta</taxon>
        <taxon>Magnoliopsida</taxon>
        <taxon>eudicotyledons</taxon>
        <taxon>Gunneridae</taxon>
        <taxon>Pentapetalae</taxon>
        <taxon>asterids</taxon>
        <taxon>campanulids</taxon>
        <taxon>Asterales</taxon>
        <taxon>Asteraceae</taxon>
        <taxon>Cichorioideae</taxon>
        <taxon>Cichorieae</taxon>
        <taxon>Lactucinae</taxon>
        <taxon>Lactuca</taxon>
    </lineage>
</organism>
<dbReference type="Proteomes" id="UP000235145">
    <property type="component" value="Unassembled WGS sequence"/>
</dbReference>
<proteinExistence type="predicted"/>
<protein>
    <submittedName>
        <fullName evidence="1">Uncharacterized protein</fullName>
    </submittedName>
</protein>
<sequence>MISSIISMLPISSSFTSTSIAIITTINWSITIRYKATAFLKKSSSQTHLNSKSPQFPVVEKALRVLEWDKVCDSVASFAGRATVFGSIIPREFVTISRDKCGSIKKTRKGYLVCDFMHLNRMARYH</sequence>
<dbReference type="AlphaFoldDB" id="A0A9R1XJR5"/>
<name>A0A9R1XJR5_LACSA</name>
<gene>
    <name evidence="1" type="ORF">LSAT_V11C300107860</name>
</gene>
<dbReference type="Gramene" id="rna-gnl|WGS:NBSK|LSAT_3X16701_mrna">
    <property type="protein sequence ID" value="cds-PLY89128.1"/>
    <property type="gene ID" value="gene-LSAT_3X16701"/>
</dbReference>
<accession>A0A9R1XJR5</accession>
<dbReference type="EMBL" id="NBSK02000003">
    <property type="protein sequence ID" value="KAJ0215334.1"/>
    <property type="molecule type" value="Genomic_DNA"/>
</dbReference>
<reference evidence="1 2" key="1">
    <citation type="journal article" date="2017" name="Nat. Commun.">
        <title>Genome assembly with in vitro proximity ligation data and whole-genome triplication in lettuce.</title>
        <authorList>
            <person name="Reyes-Chin-Wo S."/>
            <person name="Wang Z."/>
            <person name="Yang X."/>
            <person name="Kozik A."/>
            <person name="Arikit S."/>
            <person name="Song C."/>
            <person name="Xia L."/>
            <person name="Froenicke L."/>
            <person name="Lavelle D.O."/>
            <person name="Truco M.J."/>
            <person name="Xia R."/>
            <person name="Zhu S."/>
            <person name="Xu C."/>
            <person name="Xu H."/>
            <person name="Xu X."/>
            <person name="Cox K."/>
            <person name="Korf I."/>
            <person name="Meyers B.C."/>
            <person name="Michelmore R.W."/>
        </authorList>
    </citation>
    <scope>NUCLEOTIDE SEQUENCE [LARGE SCALE GENOMIC DNA]</scope>
    <source>
        <strain evidence="2">cv. Salinas</strain>
        <tissue evidence="1">Seedlings</tissue>
    </source>
</reference>
<comment type="caution">
    <text evidence="1">The sequence shown here is derived from an EMBL/GenBank/DDBJ whole genome shotgun (WGS) entry which is preliminary data.</text>
</comment>